<keyword evidence="2" id="KW-0067">ATP-binding</keyword>
<dbReference type="InterPro" id="IPR041664">
    <property type="entry name" value="AAA_16"/>
</dbReference>
<dbReference type="PANTHER" id="PTHR16305">
    <property type="entry name" value="TESTICULAR SOLUBLE ADENYLYL CYCLASE"/>
    <property type="match status" value="1"/>
</dbReference>
<dbReference type="CDD" id="cd06170">
    <property type="entry name" value="LuxR_C_like"/>
    <property type="match status" value="1"/>
</dbReference>
<dbReference type="SUPFAM" id="SSF52540">
    <property type="entry name" value="P-loop containing nucleoside triphosphate hydrolases"/>
    <property type="match status" value="1"/>
</dbReference>
<dbReference type="SUPFAM" id="SSF48452">
    <property type="entry name" value="TPR-like"/>
    <property type="match status" value="1"/>
</dbReference>
<dbReference type="SUPFAM" id="SSF46894">
    <property type="entry name" value="C-terminal effector domain of the bipartite response regulators"/>
    <property type="match status" value="1"/>
</dbReference>
<dbReference type="Pfam" id="PF13191">
    <property type="entry name" value="AAA_16"/>
    <property type="match status" value="1"/>
</dbReference>
<comment type="caution">
    <text evidence="4">The sequence shown here is derived from an EMBL/GenBank/DDBJ whole genome shotgun (WGS) entry which is preliminary data.</text>
</comment>
<gene>
    <name evidence="4" type="ORF">GCM10023350_42000</name>
</gene>
<dbReference type="PRINTS" id="PR00038">
    <property type="entry name" value="HTHLUXR"/>
</dbReference>
<dbReference type="PROSITE" id="PS00622">
    <property type="entry name" value="HTH_LUXR_1"/>
    <property type="match status" value="1"/>
</dbReference>
<protein>
    <submittedName>
        <fullName evidence="4">LuxR family transcriptional regulator</fullName>
    </submittedName>
</protein>
<accession>A0ABP8ZC26</accession>
<evidence type="ECO:0000259" key="3">
    <source>
        <dbReference type="PROSITE" id="PS50043"/>
    </source>
</evidence>
<dbReference type="InterPro" id="IPR027417">
    <property type="entry name" value="P-loop_NTPase"/>
</dbReference>
<name>A0ABP8ZC26_9ACTN</name>
<dbReference type="PROSITE" id="PS50043">
    <property type="entry name" value="HTH_LUXR_2"/>
    <property type="match status" value="1"/>
</dbReference>
<evidence type="ECO:0000313" key="4">
    <source>
        <dbReference type="EMBL" id="GAA4752330.1"/>
    </source>
</evidence>
<reference evidence="5" key="1">
    <citation type="journal article" date="2019" name="Int. J. Syst. Evol. Microbiol.">
        <title>The Global Catalogue of Microorganisms (GCM) 10K type strain sequencing project: providing services to taxonomists for standard genome sequencing and annotation.</title>
        <authorList>
            <consortium name="The Broad Institute Genomics Platform"/>
            <consortium name="The Broad Institute Genome Sequencing Center for Infectious Disease"/>
            <person name="Wu L."/>
            <person name="Ma J."/>
        </authorList>
    </citation>
    <scope>NUCLEOTIDE SEQUENCE [LARGE SCALE GENOMIC DNA]</scope>
    <source>
        <strain evidence="5">JCM 18532</strain>
    </source>
</reference>
<organism evidence="4 5">
    <name type="scientific">Nocardioides endophyticus</name>
    <dbReference type="NCBI Taxonomy" id="1353775"/>
    <lineage>
        <taxon>Bacteria</taxon>
        <taxon>Bacillati</taxon>
        <taxon>Actinomycetota</taxon>
        <taxon>Actinomycetes</taxon>
        <taxon>Propionibacteriales</taxon>
        <taxon>Nocardioidaceae</taxon>
        <taxon>Nocardioides</taxon>
    </lineage>
</organism>
<proteinExistence type="predicted"/>
<evidence type="ECO:0000256" key="1">
    <source>
        <dbReference type="ARBA" id="ARBA00022741"/>
    </source>
</evidence>
<dbReference type="Proteomes" id="UP001499882">
    <property type="component" value="Unassembled WGS sequence"/>
</dbReference>
<dbReference type="RefSeq" id="WP_345528978.1">
    <property type="nucleotide sequence ID" value="NZ_BAABKN010000027.1"/>
</dbReference>
<dbReference type="InterPro" id="IPR036388">
    <property type="entry name" value="WH-like_DNA-bd_sf"/>
</dbReference>
<dbReference type="InterPro" id="IPR016032">
    <property type="entry name" value="Sig_transdc_resp-reg_C-effctor"/>
</dbReference>
<dbReference type="Pfam" id="PF00196">
    <property type="entry name" value="GerE"/>
    <property type="match status" value="1"/>
</dbReference>
<keyword evidence="5" id="KW-1185">Reference proteome</keyword>
<dbReference type="InterPro" id="IPR000792">
    <property type="entry name" value="Tscrpt_reg_LuxR_C"/>
</dbReference>
<dbReference type="Gene3D" id="1.10.10.10">
    <property type="entry name" value="Winged helix-like DNA-binding domain superfamily/Winged helix DNA-binding domain"/>
    <property type="match status" value="1"/>
</dbReference>
<feature type="domain" description="HTH luxR-type" evidence="3">
    <location>
        <begin position="883"/>
        <end position="948"/>
    </location>
</feature>
<evidence type="ECO:0000313" key="5">
    <source>
        <dbReference type="Proteomes" id="UP001499882"/>
    </source>
</evidence>
<dbReference type="PANTHER" id="PTHR16305:SF35">
    <property type="entry name" value="TRANSCRIPTIONAL ACTIVATOR DOMAIN"/>
    <property type="match status" value="1"/>
</dbReference>
<sequence>MSEGQEHETGDPLVEREAELLTLRGAVERALLSRGSVVVVRGQAGIGKSRLLTATAAIAADRAVRVLSARGGVLERDLAYGALRLLLDAPLAALGPAERAEVLGGAAALAAPALAVAAGDGGAGELDRGLAVEHGLYWTVANLAERQPLLLVLDDVHWFDAPSLRFLVYLARRLADLPVAMVVATRPDERAEESLLVDQLLEEPGVEELRPSALSVAGVGALLEARMGDDVAPEFAASCHDVVNGNPFLLSQLVVALVADGVPPTVRGVLHLKEVRAPTVARATLLRLARMPVGATGLATAVAVLGDGVSLDQAAALADLDAPTAAVAADRLVVEGLMTSAVPLGFAHPIVREAVYGELGPAERGRWHARAAELLGAAGAGDERIAAHLLPTVATGSETSAATLRRAALRALERGAPDIAARYLARALAEPPPPEERGATALALGTAGFLAGAPVSEVEQHLRHALRLVREPVARRDAWLLLSRTSAMDTSIPGAVAILDEALIDLAGSAPELLAPLMHERCGQGITHPETFASSIDLMAEPPATAQSPADRLALCHHANRRCFAGTSARATEDLAIAALADGRLVHDLGPESTTLHQLAYALATTDRHDLALSFLGAALTASQDRGSAFGIAGALGTRSITHFLRGDLAEAEADGYQALGVPGVPSFVVPAISAFTCLALVERGALDDADALLVAAGCGPRLPEVTHMHYAFWARGRLRLAQGRLEEARADLAEFGRRSERVELLTPVVPWRADSALLHARLGLLDDAARLAGEYDELARGWGTPRVLGVSARTRGLLAGGEPGLALLREAVEAHAGSPARLEHAYSLAELGAALRRAGRRTEAVDVLRSAGETAEHCGAGALVSRIREELVVAGVGGRQFAVAGVDALTPSELRVARMAASGGTNKQIAETLYVTAKTVENHLGRVYLKLGITSRADLPVALDGAG</sequence>
<dbReference type="EMBL" id="BAABKN010000027">
    <property type="protein sequence ID" value="GAA4752330.1"/>
    <property type="molecule type" value="Genomic_DNA"/>
</dbReference>
<keyword evidence="1" id="KW-0547">Nucleotide-binding</keyword>
<dbReference type="InterPro" id="IPR011990">
    <property type="entry name" value="TPR-like_helical_dom_sf"/>
</dbReference>
<evidence type="ECO:0000256" key="2">
    <source>
        <dbReference type="ARBA" id="ARBA00022840"/>
    </source>
</evidence>
<dbReference type="SMART" id="SM00421">
    <property type="entry name" value="HTH_LUXR"/>
    <property type="match status" value="1"/>
</dbReference>
<dbReference type="Gene3D" id="1.25.40.10">
    <property type="entry name" value="Tetratricopeptide repeat domain"/>
    <property type="match status" value="1"/>
</dbReference>